<reference evidence="2" key="1">
    <citation type="journal article" date="2020" name="Cell">
        <title>Large-Scale Comparative Analyses of Tick Genomes Elucidate Their Genetic Diversity and Vector Capacities.</title>
        <authorList>
            <consortium name="Tick Genome and Microbiome Consortium (TIGMIC)"/>
            <person name="Jia N."/>
            <person name="Wang J."/>
            <person name="Shi W."/>
            <person name="Du L."/>
            <person name="Sun Y."/>
            <person name="Zhan W."/>
            <person name="Jiang J.F."/>
            <person name="Wang Q."/>
            <person name="Zhang B."/>
            <person name="Ji P."/>
            <person name="Bell-Sakyi L."/>
            <person name="Cui X.M."/>
            <person name="Yuan T.T."/>
            <person name="Jiang B.G."/>
            <person name="Yang W.F."/>
            <person name="Lam T.T."/>
            <person name="Chang Q.C."/>
            <person name="Ding S.J."/>
            <person name="Wang X.J."/>
            <person name="Zhu J.G."/>
            <person name="Ruan X.D."/>
            <person name="Zhao L."/>
            <person name="Wei J.T."/>
            <person name="Ye R.Z."/>
            <person name="Que T.C."/>
            <person name="Du C.H."/>
            <person name="Zhou Y.H."/>
            <person name="Cheng J.X."/>
            <person name="Dai P.F."/>
            <person name="Guo W.B."/>
            <person name="Han X.H."/>
            <person name="Huang E.J."/>
            <person name="Li L.F."/>
            <person name="Wei W."/>
            <person name="Gao Y.C."/>
            <person name="Liu J.Z."/>
            <person name="Shao H.Z."/>
            <person name="Wang X."/>
            <person name="Wang C.C."/>
            <person name="Yang T.C."/>
            <person name="Huo Q.B."/>
            <person name="Li W."/>
            <person name="Chen H.Y."/>
            <person name="Chen S.E."/>
            <person name="Zhou L.G."/>
            <person name="Ni X.B."/>
            <person name="Tian J.H."/>
            <person name="Sheng Y."/>
            <person name="Liu T."/>
            <person name="Pan Y.S."/>
            <person name="Xia L.Y."/>
            <person name="Li J."/>
            <person name="Zhao F."/>
            <person name="Cao W.C."/>
        </authorList>
    </citation>
    <scope>NUCLEOTIDE SEQUENCE</scope>
    <source>
        <strain evidence="2">Rmic-2018</strain>
    </source>
</reference>
<accession>A0A9J6EHH8</accession>
<dbReference type="EMBL" id="JABSTU010000004">
    <property type="protein sequence ID" value="KAH8033692.1"/>
    <property type="molecule type" value="Genomic_DNA"/>
</dbReference>
<gene>
    <name evidence="2" type="ORF">HPB51_015314</name>
</gene>
<feature type="compositionally biased region" description="Acidic residues" evidence="1">
    <location>
        <begin position="1"/>
        <end position="10"/>
    </location>
</feature>
<protein>
    <submittedName>
        <fullName evidence="2">Uncharacterized protein</fullName>
    </submittedName>
</protein>
<keyword evidence="3" id="KW-1185">Reference proteome</keyword>
<sequence length="287" mass="31975">MDVQHDDDESPATTESEEGWHTVHYGRREKPGHKSVRDADGFHGAHNKVEPGFGNTQAKTQERRMNCIEKASRMLKVPAADYIIVIRPRGGLRAATLGPTDITRGIHEAAATAPEVQHFDVICPYKTQNIMIVSTPDADEANQYRKIKKILIRGKECEVAEYDRAPEDTAKGIIKRIPLEETTGSSEAALVTERNHSIITAKQLGNTTTVIVLFSGNKRTSTRALDIETQKMTTNKIPLRFKEPQPCKVLPQFQGDRSTQLRQREQGEEAKEAALPRTKSAESIKAL</sequence>
<dbReference type="Proteomes" id="UP000821866">
    <property type="component" value="Chromosome 2"/>
</dbReference>
<comment type="caution">
    <text evidence="2">The sequence shown here is derived from an EMBL/GenBank/DDBJ whole genome shotgun (WGS) entry which is preliminary data.</text>
</comment>
<reference evidence="2" key="2">
    <citation type="submission" date="2021-09" db="EMBL/GenBank/DDBJ databases">
        <authorList>
            <person name="Jia N."/>
            <person name="Wang J."/>
            <person name="Shi W."/>
            <person name="Du L."/>
            <person name="Sun Y."/>
            <person name="Zhan W."/>
            <person name="Jiang J."/>
            <person name="Wang Q."/>
            <person name="Zhang B."/>
            <person name="Ji P."/>
            <person name="Sakyi L.B."/>
            <person name="Cui X."/>
            <person name="Yuan T."/>
            <person name="Jiang B."/>
            <person name="Yang W."/>
            <person name="Lam T.T.-Y."/>
            <person name="Chang Q."/>
            <person name="Ding S."/>
            <person name="Wang X."/>
            <person name="Zhu J."/>
            <person name="Ruan X."/>
            <person name="Zhao L."/>
            <person name="Wei J."/>
            <person name="Que T."/>
            <person name="Du C."/>
            <person name="Cheng J."/>
            <person name="Dai P."/>
            <person name="Han X."/>
            <person name="Huang E."/>
            <person name="Gao Y."/>
            <person name="Liu J."/>
            <person name="Shao H."/>
            <person name="Ye R."/>
            <person name="Li L."/>
            <person name="Wei W."/>
            <person name="Wang X."/>
            <person name="Wang C."/>
            <person name="Huo Q."/>
            <person name="Li W."/>
            <person name="Guo W."/>
            <person name="Chen H."/>
            <person name="Chen S."/>
            <person name="Zhou L."/>
            <person name="Zhou L."/>
            <person name="Ni X."/>
            <person name="Tian J."/>
            <person name="Zhou Y."/>
            <person name="Sheng Y."/>
            <person name="Liu T."/>
            <person name="Pan Y."/>
            <person name="Xia L."/>
            <person name="Li J."/>
            <person name="Zhao F."/>
            <person name="Cao W."/>
        </authorList>
    </citation>
    <scope>NUCLEOTIDE SEQUENCE</scope>
    <source>
        <strain evidence="2">Rmic-2018</strain>
        <tissue evidence="2">Larvae</tissue>
    </source>
</reference>
<feature type="compositionally biased region" description="Basic and acidic residues" evidence="1">
    <location>
        <begin position="262"/>
        <end position="287"/>
    </location>
</feature>
<dbReference type="AlphaFoldDB" id="A0A9J6EHH8"/>
<proteinExistence type="predicted"/>
<feature type="compositionally biased region" description="Basic and acidic residues" evidence="1">
    <location>
        <begin position="18"/>
        <end position="29"/>
    </location>
</feature>
<evidence type="ECO:0000256" key="1">
    <source>
        <dbReference type="SAM" id="MobiDB-lite"/>
    </source>
</evidence>
<evidence type="ECO:0000313" key="2">
    <source>
        <dbReference type="EMBL" id="KAH8033692.1"/>
    </source>
</evidence>
<evidence type="ECO:0000313" key="3">
    <source>
        <dbReference type="Proteomes" id="UP000821866"/>
    </source>
</evidence>
<name>A0A9J6EHH8_RHIMP</name>
<organism evidence="2 3">
    <name type="scientific">Rhipicephalus microplus</name>
    <name type="common">Cattle tick</name>
    <name type="synonym">Boophilus microplus</name>
    <dbReference type="NCBI Taxonomy" id="6941"/>
    <lineage>
        <taxon>Eukaryota</taxon>
        <taxon>Metazoa</taxon>
        <taxon>Ecdysozoa</taxon>
        <taxon>Arthropoda</taxon>
        <taxon>Chelicerata</taxon>
        <taxon>Arachnida</taxon>
        <taxon>Acari</taxon>
        <taxon>Parasitiformes</taxon>
        <taxon>Ixodida</taxon>
        <taxon>Ixodoidea</taxon>
        <taxon>Ixodidae</taxon>
        <taxon>Rhipicephalinae</taxon>
        <taxon>Rhipicephalus</taxon>
        <taxon>Boophilus</taxon>
    </lineage>
</organism>
<feature type="region of interest" description="Disordered" evidence="1">
    <location>
        <begin position="249"/>
        <end position="287"/>
    </location>
</feature>
<feature type="region of interest" description="Disordered" evidence="1">
    <location>
        <begin position="1"/>
        <end position="61"/>
    </location>
</feature>
<feature type="compositionally biased region" description="Basic and acidic residues" evidence="1">
    <location>
        <begin position="35"/>
        <end position="49"/>
    </location>
</feature>